<dbReference type="Pfam" id="PF13155">
    <property type="entry name" value="Toprim_2"/>
    <property type="match status" value="1"/>
</dbReference>
<dbReference type="PANTHER" id="PTHR30313">
    <property type="entry name" value="DNA PRIMASE"/>
    <property type="match status" value="1"/>
</dbReference>
<evidence type="ECO:0000259" key="2">
    <source>
        <dbReference type="SMART" id="SM00493"/>
    </source>
</evidence>
<dbReference type="InterPro" id="IPR013610">
    <property type="entry name" value="ArdC_N"/>
</dbReference>
<dbReference type="Proteomes" id="UP000475532">
    <property type="component" value="Unassembled WGS sequence"/>
</dbReference>
<evidence type="ECO:0000313" key="3">
    <source>
        <dbReference type="EMBL" id="NEA29485.1"/>
    </source>
</evidence>
<dbReference type="Gene3D" id="3.40.1360.10">
    <property type="match status" value="1"/>
</dbReference>
<feature type="domain" description="Toprim" evidence="2">
    <location>
        <begin position="439"/>
        <end position="516"/>
    </location>
</feature>
<dbReference type="InterPro" id="IPR034151">
    <property type="entry name" value="TOPRIM_DnaG_bac"/>
</dbReference>
<dbReference type="InterPro" id="IPR006171">
    <property type="entry name" value="TOPRIM_dom"/>
</dbReference>
<feature type="region of interest" description="Disordered" evidence="1">
    <location>
        <begin position="254"/>
        <end position="296"/>
    </location>
</feature>
<feature type="compositionally biased region" description="Basic residues" evidence="1">
    <location>
        <begin position="643"/>
        <end position="659"/>
    </location>
</feature>
<dbReference type="InterPro" id="IPR050219">
    <property type="entry name" value="DnaG_primase"/>
</dbReference>
<dbReference type="CDD" id="cd03364">
    <property type="entry name" value="TOPRIM_DnaG_primases"/>
    <property type="match status" value="1"/>
</dbReference>
<dbReference type="SUPFAM" id="SSF56731">
    <property type="entry name" value="DNA primase core"/>
    <property type="match status" value="1"/>
</dbReference>
<feature type="region of interest" description="Disordered" evidence="1">
    <location>
        <begin position="618"/>
        <end position="659"/>
    </location>
</feature>
<dbReference type="PANTHER" id="PTHR30313:SF2">
    <property type="entry name" value="DNA PRIMASE"/>
    <property type="match status" value="1"/>
</dbReference>
<dbReference type="Gene3D" id="3.90.980.10">
    <property type="entry name" value="DNA primase, catalytic core, N-terminal domain"/>
    <property type="match status" value="1"/>
</dbReference>
<reference evidence="3 4" key="1">
    <citation type="submission" date="2020-01" db="EMBL/GenBank/DDBJ databases">
        <title>Insect and environment-associated Actinomycetes.</title>
        <authorList>
            <person name="Currrie C."/>
            <person name="Chevrette M."/>
            <person name="Carlson C."/>
            <person name="Stubbendieck R."/>
            <person name="Wendt-Pienkowski E."/>
        </authorList>
    </citation>
    <scope>NUCLEOTIDE SEQUENCE [LARGE SCALE GENOMIC DNA]</scope>
    <source>
        <strain evidence="3 4">SID10258</strain>
    </source>
</reference>
<dbReference type="InterPro" id="IPR037068">
    <property type="entry name" value="DNA_primase_core_N_sf"/>
</dbReference>
<organism evidence="3 4">
    <name type="scientific">Actinomadura bangladeshensis</name>
    <dbReference type="NCBI Taxonomy" id="453573"/>
    <lineage>
        <taxon>Bacteria</taxon>
        <taxon>Bacillati</taxon>
        <taxon>Actinomycetota</taxon>
        <taxon>Actinomycetes</taxon>
        <taxon>Streptosporangiales</taxon>
        <taxon>Thermomonosporaceae</taxon>
        <taxon>Actinomadura</taxon>
    </lineage>
</organism>
<accession>A0A6L9QVG1</accession>
<feature type="compositionally biased region" description="Low complexity" evidence="1">
    <location>
        <begin position="618"/>
        <end position="627"/>
    </location>
</feature>
<gene>
    <name evidence="3" type="ORF">G3I70_44345</name>
</gene>
<name>A0A6L9QVG1_9ACTN</name>
<evidence type="ECO:0000313" key="4">
    <source>
        <dbReference type="Proteomes" id="UP000475532"/>
    </source>
</evidence>
<protein>
    <submittedName>
        <fullName evidence="3">Toprim domain-containing protein</fullName>
    </submittedName>
</protein>
<dbReference type="GO" id="GO:0005737">
    <property type="term" value="C:cytoplasm"/>
    <property type="evidence" value="ECO:0007669"/>
    <property type="project" value="TreeGrafter"/>
</dbReference>
<evidence type="ECO:0000256" key="1">
    <source>
        <dbReference type="SAM" id="MobiDB-lite"/>
    </source>
</evidence>
<dbReference type="GO" id="GO:0006269">
    <property type="term" value="P:DNA replication, synthesis of primer"/>
    <property type="evidence" value="ECO:0007669"/>
    <property type="project" value="TreeGrafter"/>
</dbReference>
<dbReference type="SMART" id="SM00493">
    <property type="entry name" value="TOPRIM"/>
    <property type="match status" value="1"/>
</dbReference>
<sequence>MTPSNDEQRAQAEEQRRRLGVLQGIAAHAVAGLADGRLPWDTWLAHASRHGRYGFTNTLLVPAQRPSATDVRSYDAWQKEGRQVRRGETGLRIISTRGKPRTVFDIEQTDGQAIERNECTPAEGLQRLSRLAADLDFYVDRGQGWTYLGRPDRRIHLAPELDDTVAVSLLAHQLAHALRPGGHIDTATSHSAPCRGVHRVMADSVAYLVLAELGLRNAQLSFPPVRQWAGTDARTDSSAAVRAVGGEIVRTSTRIGHRLAPMGPDASRPTTTPAARDQDTAPPTSPRPASTTPSHSRLRAALADAHRFYQQNLPNSWGARYLARRGFTPTVQAQWAVGLAPRGRHPLLRHLRQRGHSDQTLVDAGLAKRTDNGDLFDLLRDRVVFPLRDQDGEVVGFIGRRRDDAPGPKYLNTPETELFHKGEILFGLHERRARLRTTARPLLVEGPLDAIAVNAALPETYAAVAPCGTAITPSHIGAIAAHTDLGDSGLAIALDGDPAGRAGAIRAWRTLRSIPGPVDAIVLPPGCDPAEILSKTTENTVREPLLTVTPLVDLVIDERIQRFGGALEFVESRVAAAHAAAALIAELQPGQIGRQVTRVATLTGMDASEITGLVAAAISPDPDASLPPSAPPLPQQAPELRPPRAKPPARRTSTHRRTP</sequence>
<proteinExistence type="predicted"/>
<dbReference type="Pfam" id="PF08275">
    <property type="entry name" value="DNAG_N"/>
    <property type="match status" value="1"/>
</dbReference>
<dbReference type="GO" id="GO:0003697">
    <property type="term" value="F:single-stranded DNA binding"/>
    <property type="evidence" value="ECO:0007669"/>
    <property type="project" value="InterPro"/>
</dbReference>
<dbReference type="EMBL" id="JAAGLI010001190">
    <property type="protein sequence ID" value="NEA29485.1"/>
    <property type="molecule type" value="Genomic_DNA"/>
</dbReference>
<dbReference type="InterPro" id="IPR013264">
    <property type="entry name" value="DNAG_N"/>
</dbReference>
<dbReference type="RefSeq" id="WP_163064186.1">
    <property type="nucleotide sequence ID" value="NZ_JAAGLI010001190.1"/>
</dbReference>
<comment type="caution">
    <text evidence="3">The sequence shown here is derived from an EMBL/GenBank/DDBJ whole genome shotgun (WGS) entry which is preliminary data.</text>
</comment>
<dbReference type="Pfam" id="PF08401">
    <property type="entry name" value="ArdcN"/>
    <property type="match status" value="1"/>
</dbReference>
<dbReference type="AlphaFoldDB" id="A0A6L9QVG1"/>